<dbReference type="EMBL" id="LK995497">
    <property type="protein sequence ID" value="CED91208.1"/>
    <property type="molecule type" value="Genomic_DNA"/>
</dbReference>
<evidence type="ECO:0000313" key="13">
    <source>
        <dbReference type="EMBL" id="CED91208.1"/>
    </source>
</evidence>
<feature type="domain" description="FAD/NAD(P)-binding" evidence="12">
    <location>
        <begin position="405"/>
        <end position="632"/>
    </location>
</feature>
<evidence type="ECO:0000256" key="1">
    <source>
        <dbReference type="ARBA" id="ARBA00001917"/>
    </source>
</evidence>
<evidence type="ECO:0000256" key="3">
    <source>
        <dbReference type="ARBA" id="ARBA00011048"/>
    </source>
</evidence>
<feature type="domain" description="NADH:flavin oxidoreductase/NADH oxidase N-terminal" evidence="11">
    <location>
        <begin position="25"/>
        <end position="356"/>
    </location>
</feature>
<dbReference type="SUPFAM" id="SSF51395">
    <property type="entry name" value="FMN-linked oxidoreductases"/>
    <property type="match status" value="1"/>
</dbReference>
<evidence type="ECO:0000256" key="6">
    <source>
        <dbReference type="ARBA" id="ARBA00022723"/>
    </source>
</evidence>
<dbReference type="GO" id="GO:0016491">
    <property type="term" value="F:oxidoreductase activity"/>
    <property type="evidence" value="ECO:0007669"/>
    <property type="project" value="UniProtKB-KW"/>
</dbReference>
<comment type="cofactor">
    <cofactor evidence="2">
        <name>[4Fe-4S] cluster</name>
        <dbReference type="ChEBI" id="CHEBI:49883"/>
    </cofactor>
</comment>
<dbReference type="Gene3D" id="3.50.50.60">
    <property type="entry name" value="FAD/NAD(P)-binding domain"/>
    <property type="match status" value="1"/>
</dbReference>
<dbReference type="Gene3D" id="3.20.20.70">
    <property type="entry name" value="Aldolase class I"/>
    <property type="match status" value="1"/>
</dbReference>
<feature type="region of interest" description="Disordered" evidence="10">
    <location>
        <begin position="1"/>
        <end position="22"/>
    </location>
</feature>
<dbReference type="InterPro" id="IPR036188">
    <property type="entry name" value="FAD/NAD-bd_sf"/>
</dbReference>
<dbReference type="InterPro" id="IPR001155">
    <property type="entry name" value="OxRdtase_FMN_N"/>
</dbReference>
<dbReference type="AlphaFoldDB" id="A0A1L7RNY6"/>
<evidence type="ECO:0000256" key="9">
    <source>
        <dbReference type="ARBA" id="ARBA00023014"/>
    </source>
</evidence>
<comment type="similarity">
    <text evidence="3">In the N-terminal section; belongs to the NADH:flavin oxidoreductase/NADH oxidase family.</text>
</comment>
<dbReference type="CDD" id="cd02803">
    <property type="entry name" value="OYE_like_FMN_family"/>
    <property type="match status" value="1"/>
</dbReference>
<dbReference type="InterPro" id="IPR051793">
    <property type="entry name" value="NADH:flavin_oxidoreductase"/>
</dbReference>
<evidence type="ECO:0000259" key="12">
    <source>
        <dbReference type="Pfam" id="PF07992"/>
    </source>
</evidence>
<dbReference type="PANTHER" id="PTHR42917:SF2">
    <property type="entry name" value="2,4-DIENOYL-COA REDUCTASE [(2E)-ENOYL-COA-PRODUCING]"/>
    <property type="match status" value="1"/>
</dbReference>
<dbReference type="PRINTS" id="PR00368">
    <property type="entry name" value="FADPNR"/>
</dbReference>
<accession>A0A1L7RNY6</accession>
<evidence type="ECO:0000256" key="7">
    <source>
        <dbReference type="ARBA" id="ARBA00023002"/>
    </source>
</evidence>
<proteinExistence type="inferred from homology"/>
<dbReference type="PROSITE" id="PS50890">
    <property type="entry name" value="PUA"/>
    <property type="match status" value="1"/>
</dbReference>
<protein>
    <submittedName>
        <fullName evidence="13">NADH oxidase</fullName>
    </submittedName>
</protein>
<dbReference type="GO" id="GO:0046872">
    <property type="term" value="F:metal ion binding"/>
    <property type="evidence" value="ECO:0007669"/>
    <property type="project" value="UniProtKB-KW"/>
</dbReference>
<organism evidence="13">
    <name type="scientific">Actinomyces succiniciruminis</name>
    <dbReference type="NCBI Taxonomy" id="1522002"/>
    <lineage>
        <taxon>Bacteria</taxon>
        <taxon>Bacillati</taxon>
        <taxon>Actinomycetota</taxon>
        <taxon>Actinomycetes</taxon>
        <taxon>Actinomycetales</taxon>
        <taxon>Actinomycetaceae</taxon>
        <taxon>Actinomyces</taxon>
    </lineage>
</organism>
<dbReference type="Gene3D" id="3.40.50.720">
    <property type="entry name" value="NAD(P)-binding Rossmann-like Domain"/>
    <property type="match status" value="1"/>
</dbReference>
<dbReference type="RefSeq" id="WP_210580002.1">
    <property type="nucleotide sequence ID" value="NZ_LK995497.1"/>
</dbReference>
<gene>
    <name evidence="13" type="ORF">AAM4_1376</name>
</gene>
<evidence type="ECO:0000256" key="5">
    <source>
        <dbReference type="ARBA" id="ARBA00022643"/>
    </source>
</evidence>
<dbReference type="PRINTS" id="PR00469">
    <property type="entry name" value="PNDRDTASEII"/>
</dbReference>
<evidence type="ECO:0000256" key="2">
    <source>
        <dbReference type="ARBA" id="ARBA00001966"/>
    </source>
</evidence>
<dbReference type="InterPro" id="IPR023753">
    <property type="entry name" value="FAD/NAD-binding_dom"/>
</dbReference>
<evidence type="ECO:0000256" key="8">
    <source>
        <dbReference type="ARBA" id="ARBA00023004"/>
    </source>
</evidence>
<feature type="compositionally biased region" description="Low complexity" evidence="10">
    <location>
        <begin position="1"/>
        <end position="20"/>
    </location>
</feature>
<keyword evidence="4" id="KW-0285">Flavoprotein</keyword>
<dbReference type="Pfam" id="PF07992">
    <property type="entry name" value="Pyr_redox_2"/>
    <property type="match status" value="1"/>
</dbReference>
<dbReference type="Pfam" id="PF00724">
    <property type="entry name" value="Oxidored_FMN"/>
    <property type="match status" value="1"/>
</dbReference>
<reference evidence="13" key="1">
    <citation type="submission" date="2014-07" db="EMBL/GenBank/DDBJ databases">
        <authorList>
            <person name="Zhang J.E."/>
            <person name="Yang H."/>
            <person name="Guo J."/>
            <person name="Deng Z."/>
            <person name="Luo H."/>
            <person name="Luo M."/>
            <person name="Zhao B."/>
        </authorList>
    </citation>
    <scope>NUCLEOTIDE SEQUENCE</scope>
    <source>
        <strain evidence="13">AM4</strain>
    </source>
</reference>
<dbReference type="GO" id="GO:0051536">
    <property type="term" value="F:iron-sulfur cluster binding"/>
    <property type="evidence" value="ECO:0007669"/>
    <property type="project" value="UniProtKB-KW"/>
</dbReference>
<keyword evidence="8" id="KW-0408">Iron</keyword>
<keyword evidence="5" id="KW-0288">FMN</keyword>
<keyword evidence="7" id="KW-0560">Oxidoreductase</keyword>
<dbReference type="SUPFAM" id="SSF51905">
    <property type="entry name" value="FAD/NAD(P)-binding domain"/>
    <property type="match status" value="1"/>
</dbReference>
<comment type="cofactor">
    <cofactor evidence="1">
        <name>FMN</name>
        <dbReference type="ChEBI" id="CHEBI:58210"/>
    </cofactor>
</comment>
<dbReference type="GO" id="GO:0010181">
    <property type="term" value="F:FMN binding"/>
    <property type="evidence" value="ECO:0007669"/>
    <property type="project" value="InterPro"/>
</dbReference>
<dbReference type="PANTHER" id="PTHR42917">
    <property type="entry name" value="2,4-DIENOYL-COA REDUCTASE"/>
    <property type="match status" value="1"/>
</dbReference>
<evidence type="ECO:0000259" key="11">
    <source>
        <dbReference type="Pfam" id="PF00724"/>
    </source>
</evidence>
<name>A0A1L7RNY6_9ACTO</name>
<keyword evidence="6" id="KW-0479">Metal-binding</keyword>
<sequence length="667" mass="71210">MLTANSPTTSTTNQTTAPDTAYPHLLSPLTIAGHVLRNRVLMPPMGTEMCTEDGLSTPREAAYYGARAVGGTAVVMTGINFVQSELEPIHKGLARVDSDDCIPGLRGIAEAVHAGGGLAALQLTPGLGRNNQYYDELGMEPVSSSDNTYFFDPSRRCRPLTTEEIRLIVQRVGEAARRGAEAGFDAIDLHGHTGYLVDQFMSALWNRRTDEYGGSPENRARFAVECLRAIKDNAPDCIVSFRISVNHRFEGGRTWEETQALVQALEAGGLDMILCDDGSYEAMDYVFPPYYLGDAPMWEAAARVKEVVSIPVAACGSLTPEIGERLIAEGSADLVALGRPLIADPDLVVKLEQGRRADVRPCIRCNQMCTGNAFFGLPVACAVNPEAGFELERVIEPGSVTEPKRVVVVGAGPAGLEFARVAGLRGHRVEIYEKGDRIGGVLLPAATPDFKRELFRMIGWWERQLEQIPTVSIHLGHEVTVEDEVLTGADVLVLANGSHPFVPESVVVAPGARPVDVLAFHRGAPLGQRVVVCGGGLSGADAALEIAQKGHAVVILEMVEEIAGDMLMLNRISLLRELEAHGVEIRTRTLVKEITPEGVRVTGPEGAAELVEADTVITAFGLKPATGAGDALAAAVPGAEVIRVGDCVKPRKVGDAINDAYVAALAL</sequence>
<keyword evidence="9" id="KW-0411">Iron-sulfur</keyword>
<evidence type="ECO:0000256" key="10">
    <source>
        <dbReference type="SAM" id="MobiDB-lite"/>
    </source>
</evidence>
<evidence type="ECO:0000256" key="4">
    <source>
        <dbReference type="ARBA" id="ARBA00022630"/>
    </source>
</evidence>
<dbReference type="InterPro" id="IPR013785">
    <property type="entry name" value="Aldolase_TIM"/>
</dbReference>